<accession>A0ABR1RC54</accession>
<reference evidence="1 2" key="1">
    <citation type="submission" date="2023-01" db="EMBL/GenBank/DDBJ databases">
        <title>Analysis of 21 Apiospora genomes using comparative genomics revels a genus with tremendous synthesis potential of carbohydrate active enzymes and secondary metabolites.</title>
        <authorList>
            <person name="Sorensen T."/>
        </authorList>
    </citation>
    <scope>NUCLEOTIDE SEQUENCE [LARGE SCALE GENOMIC DNA]</scope>
    <source>
        <strain evidence="1 2">CBS 20057</strain>
    </source>
</reference>
<sequence length="238" mass="26247">MADLIPHPDGSQEPAPGSFILASQNAGVVSAAEGETKFLYTFGLNTCMGIAVSGAYPIPKPADATEERHDRFMIHIDESEPATKYDELETEVKKAQAQGLTDLHVYFAAPDPVSFRREGEAVVQEVRGLQQYLMMRFRILVGSDPSFDHQPAIHWYPYQAPETLDGCNMALFGDRRVVVEREEQDFASYKRWPIVEQQWANVAVVSAAALAAKVSQLAVASGKKPNGAQVSKSQKKKH</sequence>
<evidence type="ECO:0000313" key="1">
    <source>
        <dbReference type="EMBL" id="KAK8008202.1"/>
    </source>
</evidence>
<dbReference type="Proteomes" id="UP001396898">
    <property type="component" value="Unassembled WGS sequence"/>
</dbReference>
<organism evidence="1 2">
    <name type="scientific">Apiospora marii</name>
    <dbReference type="NCBI Taxonomy" id="335849"/>
    <lineage>
        <taxon>Eukaryota</taxon>
        <taxon>Fungi</taxon>
        <taxon>Dikarya</taxon>
        <taxon>Ascomycota</taxon>
        <taxon>Pezizomycotina</taxon>
        <taxon>Sordariomycetes</taxon>
        <taxon>Xylariomycetidae</taxon>
        <taxon>Amphisphaeriales</taxon>
        <taxon>Apiosporaceae</taxon>
        <taxon>Apiospora</taxon>
    </lineage>
</organism>
<keyword evidence="2" id="KW-1185">Reference proteome</keyword>
<name>A0ABR1RC54_9PEZI</name>
<dbReference type="EMBL" id="JAQQWI010000016">
    <property type="protein sequence ID" value="KAK8008202.1"/>
    <property type="molecule type" value="Genomic_DNA"/>
</dbReference>
<protein>
    <submittedName>
        <fullName evidence="1">Uncharacterized protein</fullName>
    </submittedName>
</protein>
<evidence type="ECO:0000313" key="2">
    <source>
        <dbReference type="Proteomes" id="UP001396898"/>
    </source>
</evidence>
<gene>
    <name evidence="1" type="ORF">PG991_010753</name>
</gene>
<proteinExistence type="predicted"/>
<comment type="caution">
    <text evidence="1">The sequence shown here is derived from an EMBL/GenBank/DDBJ whole genome shotgun (WGS) entry which is preliminary data.</text>
</comment>